<dbReference type="OrthoDB" id="9810250at2"/>
<keyword evidence="2 3" id="KW-0238">DNA-binding</keyword>
<evidence type="ECO:0000313" key="5">
    <source>
        <dbReference type="EMBL" id="ASV67852.1"/>
    </source>
</evidence>
<organism evidence="5 6">
    <name type="scientific">Cytobacillus kochii</name>
    <dbReference type="NCBI Taxonomy" id="859143"/>
    <lineage>
        <taxon>Bacteria</taxon>
        <taxon>Bacillati</taxon>
        <taxon>Bacillota</taxon>
        <taxon>Bacilli</taxon>
        <taxon>Bacillales</taxon>
        <taxon>Bacillaceae</taxon>
        <taxon>Cytobacillus</taxon>
    </lineage>
</organism>
<evidence type="ECO:0000313" key="6">
    <source>
        <dbReference type="Proteomes" id="UP000215137"/>
    </source>
</evidence>
<dbReference type="RefSeq" id="WP_095371421.1">
    <property type="nucleotide sequence ID" value="NZ_CP022983.1"/>
</dbReference>
<dbReference type="Proteomes" id="UP000215137">
    <property type="component" value="Chromosome"/>
</dbReference>
<feature type="DNA-binding region" description="H-T-H motif" evidence="3">
    <location>
        <begin position="33"/>
        <end position="52"/>
    </location>
</feature>
<dbReference type="GO" id="GO:0003677">
    <property type="term" value="F:DNA binding"/>
    <property type="evidence" value="ECO:0007669"/>
    <property type="project" value="UniProtKB-UniRule"/>
</dbReference>
<keyword evidence="1" id="KW-0678">Repressor</keyword>
<dbReference type="AlphaFoldDB" id="A0A248TIA1"/>
<dbReference type="InterPro" id="IPR001647">
    <property type="entry name" value="HTH_TetR"/>
</dbReference>
<dbReference type="Pfam" id="PF14278">
    <property type="entry name" value="TetR_C_8"/>
    <property type="match status" value="1"/>
</dbReference>
<dbReference type="PANTHER" id="PTHR43479:SF11">
    <property type="entry name" value="ACREF_ENVCD OPERON REPRESSOR-RELATED"/>
    <property type="match status" value="1"/>
</dbReference>
<name>A0A248TIA1_9BACI</name>
<dbReference type="InterPro" id="IPR050624">
    <property type="entry name" value="HTH-type_Tx_Regulator"/>
</dbReference>
<evidence type="ECO:0000256" key="2">
    <source>
        <dbReference type="ARBA" id="ARBA00023125"/>
    </source>
</evidence>
<evidence type="ECO:0000256" key="3">
    <source>
        <dbReference type="PROSITE-ProRule" id="PRU00335"/>
    </source>
</evidence>
<keyword evidence="6" id="KW-1185">Reference proteome</keyword>
<proteinExistence type="predicted"/>
<dbReference type="Gene3D" id="1.10.357.10">
    <property type="entry name" value="Tetracycline Repressor, domain 2"/>
    <property type="match status" value="1"/>
</dbReference>
<sequence>MNEATNKQVTKTREIVCSALMDLMNQFQFREIKISAITKQAGIARITFYRNFGTKEDIIRIYLRQLYRDLFNMRKKQDNLTIAQMIHMMFMITELQKPVLRKLFAHDLEYLVMEEFIEMIEEGLAEVFTDVDIAEYLIQFQIGGFTKIILNWVKEDCEKNATHFCNQITNLMNHYQLNTKN</sequence>
<dbReference type="PROSITE" id="PS50977">
    <property type="entry name" value="HTH_TETR_2"/>
    <property type="match status" value="1"/>
</dbReference>
<gene>
    <name evidence="5" type="ORF">CKF48_11345</name>
</gene>
<dbReference type="InterPro" id="IPR039532">
    <property type="entry name" value="TetR_C_Firmicutes"/>
</dbReference>
<evidence type="ECO:0000256" key="1">
    <source>
        <dbReference type="ARBA" id="ARBA00022491"/>
    </source>
</evidence>
<accession>A0A248TIA1</accession>
<dbReference type="Pfam" id="PF00440">
    <property type="entry name" value="TetR_N"/>
    <property type="match status" value="1"/>
</dbReference>
<dbReference type="EMBL" id="CP022983">
    <property type="protein sequence ID" value="ASV67852.1"/>
    <property type="molecule type" value="Genomic_DNA"/>
</dbReference>
<feature type="domain" description="HTH tetR-type" evidence="4">
    <location>
        <begin position="10"/>
        <end position="70"/>
    </location>
</feature>
<dbReference type="InterPro" id="IPR009057">
    <property type="entry name" value="Homeodomain-like_sf"/>
</dbReference>
<protein>
    <recommendedName>
        <fullName evidence="4">HTH tetR-type domain-containing protein</fullName>
    </recommendedName>
</protein>
<evidence type="ECO:0000259" key="4">
    <source>
        <dbReference type="PROSITE" id="PS50977"/>
    </source>
</evidence>
<dbReference type="KEGG" id="bko:CKF48_11345"/>
<dbReference type="PANTHER" id="PTHR43479">
    <property type="entry name" value="ACREF/ENVCD OPERON REPRESSOR-RELATED"/>
    <property type="match status" value="1"/>
</dbReference>
<dbReference type="SUPFAM" id="SSF46689">
    <property type="entry name" value="Homeodomain-like"/>
    <property type="match status" value="1"/>
</dbReference>
<reference evidence="5 6" key="1">
    <citation type="submission" date="2017-08" db="EMBL/GenBank/DDBJ databases">
        <title>Complete Genome Sequence of Bacillus kochii Oregon-R-modENCODE STRAIN BDGP4, isolated from Drosophila melanogaster gut.</title>
        <authorList>
            <person name="Wan K.H."/>
            <person name="Yu C."/>
            <person name="Park S."/>
            <person name="Hammonds A.S."/>
            <person name="Booth B.W."/>
            <person name="Celniker S.E."/>
        </authorList>
    </citation>
    <scope>NUCLEOTIDE SEQUENCE [LARGE SCALE GENOMIC DNA]</scope>
    <source>
        <strain evidence="5 6">BDGP4</strain>
    </source>
</reference>